<keyword evidence="2" id="KW-1185">Reference proteome</keyword>
<accession>A0A7E4VMZ6</accession>
<dbReference type="WBParaSite" id="Pan_g229.t1">
    <property type="protein sequence ID" value="Pan_g229.t1"/>
    <property type="gene ID" value="Pan_g229"/>
</dbReference>
<proteinExistence type="predicted"/>
<evidence type="ECO:0000313" key="3">
    <source>
        <dbReference type="WBParaSite" id="Pan_g229.t1"/>
    </source>
</evidence>
<name>A0A7E4VMZ6_PANRE</name>
<dbReference type="AlphaFoldDB" id="A0A7E4VMZ6"/>
<reference evidence="3" key="2">
    <citation type="submission" date="2020-10" db="UniProtKB">
        <authorList>
            <consortium name="WormBaseParasite"/>
        </authorList>
    </citation>
    <scope>IDENTIFICATION</scope>
</reference>
<protein>
    <submittedName>
        <fullName evidence="3">Hyphal_reg_CWP domain-containing protein</fullName>
    </submittedName>
</protein>
<evidence type="ECO:0000256" key="1">
    <source>
        <dbReference type="SAM" id="MobiDB-lite"/>
    </source>
</evidence>
<feature type="region of interest" description="Disordered" evidence="1">
    <location>
        <begin position="170"/>
        <end position="289"/>
    </location>
</feature>
<organism evidence="2 3">
    <name type="scientific">Panagrellus redivivus</name>
    <name type="common">Microworm</name>
    <dbReference type="NCBI Taxonomy" id="6233"/>
    <lineage>
        <taxon>Eukaryota</taxon>
        <taxon>Metazoa</taxon>
        <taxon>Ecdysozoa</taxon>
        <taxon>Nematoda</taxon>
        <taxon>Chromadorea</taxon>
        <taxon>Rhabditida</taxon>
        <taxon>Tylenchina</taxon>
        <taxon>Panagrolaimomorpha</taxon>
        <taxon>Panagrolaimoidea</taxon>
        <taxon>Panagrolaimidae</taxon>
        <taxon>Panagrellus</taxon>
    </lineage>
</organism>
<dbReference type="Proteomes" id="UP000492821">
    <property type="component" value="Unassembled WGS sequence"/>
</dbReference>
<sequence>MFFFVQHPSYYNLFYRLDFGIYGNFYQFFQNGLIYYQQSAVPNFVLGDVTTCPLLVQLNTSIYNKSLPFPNTVRAQLKQFYLAVYQSFETVTTLEGRFEFINAKFGEFCGLQPAYFGWFEYVKFGIFGRFTQIVEYWATRHICGGHFPWDGKPGSGSTTLVPTTPEAVITSTETAGSTATSPEATTTPTGTTSEEVTVSTTVVLSSTASSEASTTQSVEFSTSSTTDVTTDETTSGTSDSPSSSSTTDATSESTEITSTTETSTESTSFETPSITTDAITDVTSESSSDVNKYTTLIPSSSTQCTCTCV</sequence>
<feature type="compositionally biased region" description="Low complexity" evidence="1">
    <location>
        <begin position="170"/>
        <end position="276"/>
    </location>
</feature>
<reference evidence="2" key="1">
    <citation type="journal article" date="2013" name="Genetics">
        <title>The draft genome and transcriptome of Panagrellus redivivus are shaped by the harsh demands of a free-living lifestyle.</title>
        <authorList>
            <person name="Srinivasan J."/>
            <person name="Dillman A.R."/>
            <person name="Macchietto M.G."/>
            <person name="Heikkinen L."/>
            <person name="Lakso M."/>
            <person name="Fracchia K.M."/>
            <person name="Antoshechkin I."/>
            <person name="Mortazavi A."/>
            <person name="Wong G."/>
            <person name="Sternberg P.W."/>
        </authorList>
    </citation>
    <scope>NUCLEOTIDE SEQUENCE [LARGE SCALE GENOMIC DNA]</scope>
    <source>
        <strain evidence="2">MT8872</strain>
    </source>
</reference>
<evidence type="ECO:0000313" key="2">
    <source>
        <dbReference type="Proteomes" id="UP000492821"/>
    </source>
</evidence>
<feature type="compositionally biased region" description="Polar residues" evidence="1">
    <location>
        <begin position="277"/>
        <end position="289"/>
    </location>
</feature>